<dbReference type="PANTHER" id="PTHR43321:SF3">
    <property type="entry name" value="GLUTAMATE DECARBOXYLASE"/>
    <property type="match status" value="1"/>
</dbReference>
<dbReference type="NCBIfam" id="TIGR01788">
    <property type="entry name" value="Glu-decarb-GAD"/>
    <property type="match status" value="1"/>
</dbReference>
<evidence type="ECO:0000256" key="4">
    <source>
        <dbReference type="ARBA" id="ARBA00012421"/>
    </source>
</evidence>
<dbReference type="Gene3D" id="3.75.10.10">
    <property type="entry name" value="L-arginine/glycine Amidinotransferase, Chain A"/>
    <property type="match status" value="1"/>
</dbReference>
<protein>
    <recommendedName>
        <fullName evidence="4 10">Glutamate decarboxylase</fullName>
        <ecNumber evidence="4 10">4.1.1.15</ecNumber>
    </recommendedName>
</protein>
<comment type="similarity">
    <text evidence="2">Belongs to the DDAH family.</text>
</comment>
<evidence type="ECO:0000313" key="11">
    <source>
        <dbReference type="EMBL" id="KAI7839398.1"/>
    </source>
</evidence>
<evidence type="ECO:0000256" key="7">
    <source>
        <dbReference type="ARBA" id="ARBA00023239"/>
    </source>
</evidence>
<dbReference type="InterPro" id="IPR002129">
    <property type="entry name" value="PyrdxlP-dep_de-COase"/>
</dbReference>
<evidence type="ECO:0000256" key="8">
    <source>
        <dbReference type="ARBA" id="ARBA00048868"/>
    </source>
</evidence>
<keyword evidence="12" id="KW-1185">Reference proteome</keyword>
<dbReference type="Pfam" id="PF02274">
    <property type="entry name" value="ADI"/>
    <property type="match status" value="1"/>
</dbReference>
<comment type="cofactor">
    <cofactor evidence="1 9 10">
        <name>pyridoxal 5'-phosphate</name>
        <dbReference type="ChEBI" id="CHEBI:597326"/>
    </cofactor>
</comment>
<evidence type="ECO:0000256" key="1">
    <source>
        <dbReference type="ARBA" id="ARBA00001933"/>
    </source>
</evidence>
<dbReference type="InterPro" id="IPR010107">
    <property type="entry name" value="Glutamate_decarboxylase"/>
</dbReference>
<dbReference type="AlphaFoldDB" id="A0AAD5DN29"/>
<keyword evidence="7 10" id="KW-0456">Lyase</keyword>
<dbReference type="Gene3D" id="3.90.1150.160">
    <property type="match status" value="1"/>
</dbReference>
<sequence length="849" mass="92692">MAGIGHAVKELGQRAEALVHPAGLDPGAVTHRAERSATFTEDFADPSRPVDDLLDSTFASRYVSQPMAKDRLPRDGAPAHVVYQLIKDIRRLDTTPALNLASFVTTWMEPQAEELIKESVNVNYVDTEEYPSSTEIHNRCVSMLARLWHAPTMDGPNNSDAVGTACIGSSEAIMLGCLSLLKRWKEARTKAGKDASKPNLVMGSQTHLCWQKFCRYWDVEERYVEMEEGRLVATPELMRPLIDENTIGIGVVFGSSTYNGEFEDVAAFDAMCSELNQKNGWDLKIHVDGASGGFVAPFLYPDLAWDFRLKNVASINASGHKYGLVYPGLGWVMWRDADHLHESLVFWCEYLGAPERSITLNFSKSATNIVAQYYQFLRLGFSGYRKIFSNLDIIKRRLCNALEQTGHFELLSKDVGVPLVCFRLKKVTGSDGQLHGRLYDEFAVAERLRMRGWVLPAYKGPKGAEGVKMMRVTIREDFSLGMADMLIKDILDALDWLDTHFTFSKEQVEALAQRALDRRLSRLDTSIYRGIKDPTKKPGLRFWGLLATGGNRASCAAAKSPLGKDLRSSIRRYIIPPAMRALVRGLAASFASAVTMEPLAEPISMELARQQHDAYVKLLKQLLPGGVTELPADDKHPDCCFIEDTAVVAGSTAVIARIGAASRQGEEAPVAEALAALGCTVRRLQPPATLDGGDVLQLPGSTHILVGLSRRTNAEGVAQLAAALPDHSVHGVPVAAGLHLKSLVTALDASTLLLADTPAGRSLSQALAVLPGLAGRQLHHEFVPDPVCANVLLLGDGHVVTQGSDPATEQLLDRLCAERGLQLHRLPRATEMIKADGALTCCSILLPGP</sequence>
<keyword evidence="10" id="KW-0210">Decarboxylase</keyword>
<dbReference type="GO" id="GO:0005829">
    <property type="term" value="C:cytosol"/>
    <property type="evidence" value="ECO:0007669"/>
    <property type="project" value="TreeGrafter"/>
</dbReference>
<dbReference type="FunFam" id="3.40.640.10:FF:000017">
    <property type="entry name" value="Glutamate decarboxylase"/>
    <property type="match status" value="1"/>
</dbReference>
<organism evidence="11 12">
    <name type="scientific">Chlorella ohadii</name>
    <dbReference type="NCBI Taxonomy" id="2649997"/>
    <lineage>
        <taxon>Eukaryota</taxon>
        <taxon>Viridiplantae</taxon>
        <taxon>Chlorophyta</taxon>
        <taxon>core chlorophytes</taxon>
        <taxon>Trebouxiophyceae</taxon>
        <taxon>Chlorellales</taxon>
        <taxon>Chlorellaceae</taxon>
        <taxon>Chlorella clade</taxon>
        <taxon>Chlorella</taxon>
    </lineage>
</organism>
<dbReference type="GO" id="GO:0004351">
    <property type="term" value="F:glutamate decarboxylase activity"/>
    <property type="evidence" value="ECO:0007669"/>
    <property type="project" value="UniProtKB-EC"/>
</dbReference>
<dbReference type="GO" id="GO:0016787">
    <property type="term" value="F:hydrolase activity"/>
    <property type="evidence" value="ECO:0007669"/>
    <property type="project" value="UniProtKB-KW"/>
</dbReference>
<dbReference type="FunFam" id="3.75.10.10:FF:000004">
    <property type="entry name" value="N(G),N(G)-dimethylarginine dimethylaminohydrolase 1"/>
    <property type="match status" value="1"/>
</dbReference>
<dbReference type="SUPFAM" id="SSF55909">
    <property type="entry name" value="Pentein"/>
    <property type="match status" value="1"/>
</dbReference>
<dbReference type="InterPro" id="IPR015424">
    <property type="entry name" value="PyrdxlP-dep_Trfase"/>
</dbReference>
<keyword evidence="5" id="KW-0378">Hydrolase</keyword>
<evidence type="ECO:0000256" key="9">
    <source>
        <dbReference type="PIRSR" id="PIRSR602129-50"/>
    </source>
</evidence>
<comment type="catalytic activity">
    <reaction evidence="8 10">
        <text>L-glutamate + H(+) = 4-aminobutanoate + CO2</text>
        <dbReference type="Rhea" id="RHEA:17785"/>
        <dbReference type="ChEBI" id="CHEBI:15378"/>
        <dbReference type="ChEBI" id="CHEBI:16526"/>
        <dbReference type="ChEBI" id="CHEBI:29985"/>
        <dbReference type="ChEBI" id="CHEBI:59888"/>
        <dbReference type="EC" id="4.1.1.15"/>
    </reaction>
</comment>
<dbReference type="EC" id="4.1.1.15" evidence="4 10"/>
<evidence type="ECO:0000313" key="12">
    <source>
        <dbReference type="Proteomes" id="UP001205105"/>
    </source>
</evidence>
<dbReference type="Proteomes" id="UP001205105">
    <property type="component" value="Unassembled WGS sequence"/>
</dbReference>
<dbReference type="PANTHER" id="PTHR43321">
    <property type="entry name" value="GLUTAMATE DECARBOXYLASE"/>
    <property type="match status" value="1"/>
</dbReference>
<evidence type="ECO:0000256" key="3">
    <source>
        <dbReference type="ARBA" id="ARBA00009533"/>
    </source>
</evidence>
<comment type="caution">
    <text evidence="11">The sequence shown here is derived from an EMBL/GenBank/DDBJ whole genome shotgun (WGS) entry which is preliminary data.</text>
</comment>
<dbReference type="Gene3D" id="3.40.640.10">
    <property type="entry name" value="Type I PLP-dependent aspartate aminotransferase-like (Major domain)"/>
    <property type="match status" value="1"/>
</dbReference>
<keyword evidence="6 9" id="KW-0663">Pyridoxal phosphate</keyword>
<evidence type="ECO:0000256" key="5">
    <source>
        <dbReference type="ARBA" id="ARBA00022801"/>
    </source>
</evidence>
<dbReference type="SUPFAM" id="SSF53383">
    <property type="entry name" value="PLP-dependent transferases"/>
    <property type="match status" value="1"/>
</dbReference>
<dbReference type="GO" id="GO:0030170">
    <property type="term" value="F:pyridoxal phosphate binding"/>
    <property type="evidence" value="ECO:0007669"/>
    <property type="project" value="InterPro"/>
</dbReference>
<name>A0AAD5DN29_9CHLO</name>
<accession>A0AAD5DN29</accession>
<comment type="similarity">
    <text evidence="3 10">Belongs to the group II decarboxylase family.</text>
</comment>
<dbReference type="EMBL" id="JADXDR010000101">
    <property type="protein sequence ID" value="KAI7839398.1"/>
    <property type="molecule type" value="Genomic_DNA"/>
</dbReference>
<evidence type="ECO:0000256" key="6">
    <source>
        <dbReference type="ARBA" id="ARBA00022898"/>
    </source>
</evidence>
<reference evidence="11" key="1">
    <citation type="submission" date="2020-11" db="EMBL/GenBank/DDBJ databases">
        <title>Chlorella ohadii genome sequencing and assembly.</title>
        <authorList>
            <person name="Murik O."/>
            <person name="Treves H."/>
            <person name="Kedem I."/>
            <person name="Shotland Y."/>
            <person name="Kaplan A."/>
        </authorList>
    </citation>
    <scope>NUCLEOTIDE SEQUENCE</scope>
    <source>
        <strain evidence="11">1</strain>
    </source>
</reference>
<dbReference type="InterPro" id="IPR015421">
    <property type="entry name" value="PyrdxlP-dep_Trfase_major"/>
</dbReference>
<feature type="modified residue" description="N6-(pyridoxal phosphate)lysine" evidence="9">
    <location>
        <position position="321"/>
    </location>
</feature>
<proteinExistence type="inferred from homology"/>
<dbReference type="Gene3D" id="4.10.280.50">
    <property type="match status" value="1"/>
</dbReference>
<dbReference type="GO" id="GO:0006538">
    <property type="term" value="P:L-glutamate catabolic process"/>
    <property type="evidence" value="ECO:0007669"/>
    <property type="project" value="TreeGrafter"/>
</dbReference>
<evidence type="ECO:0000256" key="2">
    <source>
        <dbReference type="ARBA" id="ARBA00008532"/>
    </source>
</evidence>
<dbReference type="Pfam" id="PF00282">
    <property type="entry name" value="Pyridoxal_deC"/>
    <property type="match status" value="1"/>
</dbReference>
<gene>
    <name evidence="11" type="ORF">COHA_006799</name>
</gene>
<evidence type="ECO:0000256" key="10">
    <source>
        <dbReference type="RuleBase" id="RU361171"/>
    </source>
</evidence>